<dbReference type="CDD" id="cd03078">
    <property type="entry name" value="GST_N_Metaxin1_like"/>
    <property type="match status" value="1"/>
</dbReference>
<organism evidence="4 5">
    <name type="scientific">Byssochlamys spectabilis</name>
    <name type="common">Paecilomyces variotii</name>
    <dbReference type="NCBI Taxonomy" id="264951"/>
    <lineage>
        <taxon>Eukaryota</taxon>
        <taxon>Fungi</taxon>
        <taxon>Dikarya</taxon>
        <taxon>Ascomycota</taxon>
        <taxon>Pezizomycotina</taxon>
        <taxon>Eurotiomycetes</taxon>
        <taxon>Eurotiomycetidae</taxon>
        <taxon>Eurotiales</taxon>
        <taxon>Thermoascaceae</taxon>
        <taxon>Paecilomyces</taxon>
    </lineage>
</organism>
<feature type="domain" description="Metaxin glutathione S-transferase" evidence="2">
    <location>
        <begin position="237"/>
        <end position="302"/>
    </location>
</feature>
<dbReference type="AlphaFoldDB" id="A0A443HVI7"/>
<dbReference type="Pfam" id="PF17172">
    <property type="entry name" value="GST_N_4"/>
    <property type="match status" value="1"/>
</dbReference>
<evidence type="ECO:0000256" key="1">
    <source>
        <dbReference type="SAM" id="MobiDB-lite"/>
    </source>
</evidence>
<dbReference type="Pfam" id="PF17171">
    <property type="entry name" value="GST_C_6"/>
    <property type="match status" value="1"/>
</dbReference>
<dbReference type="InterPro" id="IPR050931">
    <property type="entry name" value="Mito_Protein_Transport_Metaxin"/>
</dbReference>
<dbReference type="PANTHER" id="PTHR12289">
    <property type="entry name" value="METAXIN RELATED"/>
    <property type="match status" value="1"/>
</dbReference>
<evidence type="ECO:0000259" key="2">
    <source>
        <dbReference type="Pfam" id="PF17171"/>
    </source>
</evidence>
<evidence type="ECO:0000259" key="3">
    <source>
        <dbReference type="Pfam" id="PF17172"/>
    </source>
</evidence>
<proteinExistence type="predicted"/>
<dbReference type="PANTHER" id="PTHR12289:SF44">
    <property type="entry name" value="OUTER MEMBRANE PROTEIN (SAM35), PUTATIVE (AFU_ORTHOLOGUE AFUA_1G13180)-RELATED"/>
    <property type="match status" value="1"/>
</dbReference>
<dbReference type="GO" id="GO:0007005">
    <property type="term" value="P:mitochondrion organization"/>
    <property type="evidence" value="ECO:0007669"/>
    <property type="project" value="TreeGrafter"/>
</dbReference>
<name>A0A443HVI7_BYSSP</name>
<dbReference type="InterPro" id="IPR021211">
    <property type="entry name" value="SAM35"/>
</dbReference>
<evidence type="ECO:0000313" key="4">
    <source>
        <dbReference type="EMBL" id="RWQ95771.1"/>
    </source>
</evidence>
<feature type="domain" description="Thioredoxin-like fold" evidence="3">
    <location>
        <begin position="90"/>
        <end position="186"/>
    </location>
</feature>
<dbReference type="VEuPathDB" id="FungiDB:C8Q69DRAFT_266489"/>
<dbReference type="STRING" id="264951.A0A443HVI7"/>
<protein>
    <submittedName>
        <fullName evidence="4">Putative mitochondrial outer membrane protein</fullName>
    </submittedName>
</protein>
<feature type="region of interest" description="Disordered" evidence="1">
    <location>
        <begin position="1"/>
        <end position="35"/>
    </location>
</feature>
<dbReference type="RefSeq" id="XP_028485416.1">
    <property type="nucleotide sequence ID" value="XM_028626749.1"/>
</dbReference>
<reference evidence="4 5" key="1">
    <citation type="journal article" date="2018" name="Front. Microbiol.">
        <title>Genomic and genetic insights into a cosmopolitan fungus, Paecilomyces variotii (Eurotiales).</title>
        <authorList>
            <person name="Urquhart A.S."/>
            <person name="Mondo S.J."/>
            <person name="Makela M.R."/>
            <person name="Hane J.K."/>
            <person name="Wiebenga A."/>
            <person name="He G."/>
            <person name="Mihaltcheva S."/>
            <person name="Pangilinan J."/>
            <person name="Lipzen A."/>
            <person name="Barry K."/>
            <person name="de Vries R.P."/>
            <person name="Grigoriev I.V."/>
            <person name="Idnurm A."/>
        </authorList>
    </citation>
    <scope>NUCLEOTIDE SEQUENCE [LARGE SCALE GENOMIC DNA]</scope>
    <source>
        <strain evidence="4 5">CBS 101075</strain>
    </source>
</reference>
<evidence type="ECO:0000313" key="5">
    <source>
        <dbReference type="Proteomes" id="UP000283841"/>
    </source>
</evidence>
<keyword evidence="5" id="KW-1185">Reference proteome</keyword>
<dbReference type="InterPro" id="IPR012336">
    <property type="entry name" value="Thioredoxin-like_fold"/>
</dbReference>
<comment type="caution">
    <text evidence="4">The sequence shown here is derived from an EMBL/GenBank/DDBJ whole genome shotgun (WGS) entry which is preliminary data.</text>
</comment>
<dbReference type="Pfam" id="PF10806">
    <property type="entry name" value="SAM35"/>
    <property type="match status" value="1"/>
</dbReference>
<accession>A0A443HVI7</accession>
<dbReference type="EMBL" id="RCNU01000005">
    <property type="protein sequence ID" value="RWQ95771.1"/>
    <property type="molecule type" value="Genomic_DNA"/>
</dbReference>
<sequence>MPPKGRDGHGAVMPDDDSAADAQNRAPNTPAPRGIFSVPAPIKRIFDKVPLITYPPNELPYRAANEVDGNRLFIFTDDEGARLGKPSFNPQCLRWQAYLKFLGIDFHTVPSSNHASPTGALPYLLPAFPLNTLVPIPSNKLQKWAIEQVHCEEEQQISMRFEVYASLLDTRIRNAWLYALYLDKDNFDAVARKRYIEPSTSNTLVRSVLATQLQQAARDELLKTSDYIDVSDLEAEADNAFEALSTLLGDNEYFFNRRTPGLFDASVFAYTHLLLDSNMGWKHNRLAQLLRKYRNLVQHRDNLFEKFF</sequence>
<gene>
    <name evidence="4" type="ORF">C8Q69DRAFT_266489</name>
</gene>
<dbReference type="GO" id="GO:0001401">
    <property type="term" value="C:SAM complex"/>
    <property type="evidence" value="ECO:0007669"/>
    <property type="project" value="TreeGrafter"/>
</dbReference>
<dbReference type="Proteomes" id="UP000283841">
    <property type="component" value="Unassembled WGS sequence"/>
</dbReference>
<dbReference type="InterPro" id="IPR033468">
    <property type="entry name" value="Metaxin_GST"/>
</dbReference>
<dbReference type="GeneID" id="39596026"/>